<protein>
    <recommendedName>
        <fullName evidence="3">Secreted protein</fullName>
    </recommendedName>
</protein>
<evidence type="ECO:0008006" key="3">
    <source>
        <dbReference type="Google" id="ProtNLM"/>
    </source>
</evidence>
<dbReference type="EMBL" id="JANPWB010000005">
    <property type="protein sequence ID" value="KAJ1188213.1"/>
    <property type="molecule type" value="Genomic_DNA"/>
</dbReference>
<dbReference type="AlphaFoldDB" id="A0AAV7UKL2"/>
<proteinExistence type="predicted"/>
<reference evidence="1" key="1">
    <citation type="journal article" date="2022" name="bioRxiv">
        <title>Sequencing and chromosome-scale assembly of the giantPleurodeles waltlgenome.</title>
        <authorList>
            <person name="Brown T."/>
            <person name="Elewa A."/>
            <person name="Iarovenko S."/>
            <person name="Subramanian E."/>
            <person name="Araus A.J."/>
            <person name="Petzold A."/>
            <person name="Susuki M."/>
            <person name="Suzuki K.-i.T."/>
            <person name="Hayashi T."/>
            <person name="Toyoda A."/>
            <person name="Oliveira C."/>
            <person name="Osipova E."/>
            <person name="Leigh N.D."/>
            <person name="Simon A."/>
            <person name="Yun M.H."/>
        </authorList>
    </citation>
    <scope>NUCLEOTIDE SEQUENCE</scope>
    <source>
        <strain evidence="1">20211129_DDA</strain>
        <tissue evidence="1">Liver</tissue>
    </source>
</reference>
<evidence type="ECO:0000313" key="2">
    <source>
        <dbReference type="Proteomes" id="UP001066276"/>
    </source>
</evidence>
<accession>A0AAV7UKL2</accession>
<comment type="caution">
    <text evidence="1">The sequence shown here is derived from an EMBL/GenBank/DDBJ whole genome shotgun (WGS) entry which is preliminary data.</text>
</comment>
<organism evidence="1 2">
    <name type="scientific">Pleurodeles waltl</name>
    <name type="common">Iberian ribbed newt</name>
    <dbReference type="NCBI Taxonomy" id="8319"/>
    <lineage>
        <taxon>Eukaryota</taxon>
        <taxon>Metazoa</taxon>
        <taxon>Chordata</taxon>
        <taxon>Craniata</taxon>
        <taxon>Vertebrata</taxon>
        <taxon>Euteleostomi</taxon>
        <taxon>Amphibia</taxon>
        <taxon>Batrachia</taxon>
        <taxon>Caudata</taxon>
        <taxon>Salamandroidea</taxon>
        <taxon>Salamandridae</taxon>
        <taxon>Pleurodelinae</taxon>
        <taxon>Pleurodeles</taxon>
    </lineage>
</organism>
<sequence>MFTYCVLLCLPKALQRRTSTESTTQFHGTHHVICGIICESNMADRESVMQVRCTGLLEQITGSAYSGLHKTRHCQLKPAEESGFYMQELGGGSLSLKSAAPT</sequence>
<dbReference type="Proteomes" id="UP001066276">
    <property type="component" value="Chromosome 3_1"/>
</dbReference>
<keyword evidence="2" id="KW-1185">Reference proteome</keyword>
<evidence type="ECO:0000313" key="1">
    <source>
        <dbReference type="EMBL" id="KAJ1188213.1"/>
    </source>
</evidence>
<name>A0AAV7UKL2_PLEWA</name>
<gene>
    <name evidence="1" type="ORF">NDU88_004976</name>
</gene>